<dbReference type="InterPro" id="IPR008780">
    <property type="entry name" value="Plasmodium_Vir"/>
</dbReference>
<reference evidence="10" key="1">
    <citation type="submission" date="2016-06" db="EMBL/GenBank/DDBJ databases">
        <title>First high quality genome sequence of Plasmodium coatneyi using continuous long reads from single molecule, real-time sequencing.</title>
        <authorList>
            <person name="Chien J.-T."/>
            <person name="Pakala S.B."/>
            <person name="Geraldo J.A."/>
            <person name="Lapp S.A."/>
            <person name="Barnwell J.W."/>
            <person name="Kissinger J.C."/>
            <person name="Galinski M.R."/>
            <person name="Humphrey J.C."/>
        </authorList>
    </citation>
    <scope>NUCLEOTIDE SEQUENCE [LARGE SCALE GENOMIC DNA]</scope>
    <source>
        <strain evidence="10">Hackeri</strain>
    </source>
</reference>
<feature type="transmembrane region" description="Helical" evidence="8">
    <location>
        <begin position="312"/>
        <end position="331"/>
    </location>
</feature>
<keyword evidence="6 8" id="KW-0472">Membrane</keyword>
<evidence type="ECO:0000256" key="5">
    <source>
        <dbReference type="ARBA" id="ARBA00022989"/>
    </source>
</evidence>
<dbReference type="AlphaFoldDB" id="A0A1B1E2K6"/>
<comment type="similarity">
    <text evidence="2">Belongs to the CD99 family.</text>
</comment>
<dbReference type="PANTHER" id="PTHR15076:SF15">
    <property type="entry name" value="CD99 ANTIGEN"/>
    <property type="match status" value="1"/>
</dbReference>
<evidence type="ECO:0008006" key="11">
    <source>
        <dbReference type="Google" id="ProtNLM"/>
    </source>
</evidence>
<feature type="region of interest" description="Disordered" evidence="7">
    <location>
        <begin position="342"/>
        <end position="369"/>
    </location>
</feature>
<evidence type="ECO:0000256" key="2">
    <source>
        <dbReference type="ARBA" id="ARBA00008763"/>
    </source>
</evidence>
<keyword evidence="10" id="KW-1185">Reference proteome</keyword>
<dbReference type="GO" id="GO:0005886">
    <property type="term" value="C:plasma membrane"/>
    <property type="evidence" value="ECO:0007669"/>
    <property type="project" value="TreeGrafter"/>
</dbReference>
<name>A0A1B1E2K6_9APIC</name>
<feature type="compositionally biased region" description="Polar residues" evidence="7">
    <location>
        <begin position="263"/>
        <end position="272"/>
    </location>
</feature>
<dbReference type="GO" id="GO:0034109">
    <property type="term" value="P:homotypic cell-cell adhesion"/>
    <property type="evidence" value="ECO:0007669"/>
    <property type="project" value="TreeGrafter"/>
</dbReference>
<dbReference type="InterPro" id="IPR022078">
    <property type="entry name" value="CD99L2"/>
</dbReference>
<evidence type="ECO:0000313" key="9">
    <source>
        <dbReference type="EMBL" id="ANQ09262.1"/>
    </source>
</evidence>
<dbReference type="RefSeq" id="XP_019915957.1">
    <property type="nucleotide sequence ID" value="XM_020060353.1"/>
</dbReference>
<sequence>MERRRGRILQEEEENDPVNKLPSRKLYRELDESTSTTFCELANAVRSTLGPFNSIGGEYKNGILRACCATSEMGTGSTTKSERYNFLYYWLGDKIWDKLQEGSNRETDFTGIMFSICEDIKSTCGNPGYQILCGSVNRNIFNEGKIIYDYVKDYTALQGYVSTGANSCGTPYEQNIVKIKAACATVNGRCPRMPTNRDPYCAWFRENEDKCSDEELGKLPCSTPKKPSAGDDFDLGDAVVDGGSDCSPSPESCVSKPKPNPNPNQAGSSGSFSDADLADGVSGGEGKGGSDGGGSHRKEGEEGPASSNVTSIAIPSALTAVGLPALAYIFYKYKPFFLRKHNHSGRNRRSIRKEFNEFDDDDDDGSSTE</sequence>
<dbReference type="KEGG" id="pcot:PCOAH_00035620"/>
<keyword evidence="5 8" id="KW-1133">Transmembrane helix</keyword>
<evidence type="ECO:0000313" key="10">
    <source>
        <dbReference type="Proteomes" id="UP000092716"/>
    </source>
</evidence>
<keyword evidence="3 8" id="KW-0812">Transmembrane</keyword>
<feature type="non-terminal residue" evidence="9">
    <location>
        <position position="369"/>
    </location>
</feature>
<dbReference type="OrthoDB" id="383226at2759"/>
<evidence type="ECO:0000256" key="8">
    <source>
        <dbReference type="SAM" id="Phobius"/>
    </source>
</evidence>
<protein>
    <recommendedName>
        <fullName evidence="11">KIR protein</fullName>
    </recommendedName>
</protein>
<evidence type="ECO:0000256" key="1">
    <source>
        <dbReference type="ARBA" id="ARBA00004479"/>
    </source>
</evidence>
<feature type="compositionally biased region" description="Gly residues" evidence="7">
    <location>
        <begin position="281"/>
        <end position="293"/>
    </location>
</feature>
<evidence type="ECO:0000256" key="7">
    <source>
        <dbReference type="SAM" id="MobiDB-lite"/>
    </source>
</evidence>
<evidence type="ECO:0000256" key="3">
    <source>
        <dbReference type="ARBA" id="ARBA00022692"/>
    </source>
</evidence>
<organism evidence="9 10">
    <name type="scientific">Plasmodium coatneyi</name>
    <dbReference type="NCBI Taxonomy" id="208452"/>
    <lineage>
        <taxon>Eukaryota</taxon>
        <taxon>Sar</taxon>
        <taxon>Alveolata</taxon>
        <taxon>Apicomplexa</taxon>
        <taxon>Aconoidasida</taxon>
        <taxon>Haemosporida</taxon>
        <taxon>Plasmodiidae</taxon>
        <taxon>Plasmodium</taxon>
    </lineage>
</organism>
<dbReference type="Pfam" id="PF05795">
    <property type="entry name" value="Plasmodium_Vir"/>
    <property type="match status" value="1"/>
</dbReference>
<dbReference type="EMBL" id="CP016249">
    <property type="protein sequence ID" value="ANQ09262.1"/>
    <property type="molecule type" value="Genomic_DNA"/>
</dbReference>
<dbReference type="VEuPathDB" id="PlasmoDB:PCOAH_00035620"/>
<evidence type="ECO:0000256" key="4">
    <source>
        <dbReference type="ARBA" id="ARBA00022729"/>
    </source>
</evidence>
<comment type="subcellular location">
    <subcellularLocation>
        <location evidence="1">Membrane</location>
        <topology evidence="1">Single-pass type I membrane protein</topology>
    </subcellularLocation>
</comment>
<feature type="compositionally biased region" description="Basic residues" evidence="7">
    <location>
        <begin position="342"/>
        <end position="351"/>
    </location>
</feature>
<dbReference type="Proteomes" id="UP000092716">
    <property type="component" value="Chromosome 11"/>
</dbReference>
<feature type="region of interest" description="Disordered" evidence="7">
    <location>
        <begin position="222"/>
        <end position="307"/>
    </location>
</feature>
<dbReference type="PANTHER" id="PTHR15076">
    <property type="entry name" value="CD99/MIC2 PROTEIN RELATED"/>
    <property type="match status" value="1"/>
</dbReference>
<accession>A0A1B1E2K6</accession>
<feature type="compositionally biased region" description="Acidic residues" evidence="7">
    <location>
        <begin position="357"/>
        <end position="369"/>
    </location>
</feature>
<keyword evidence="4" id="KW-0732">Signal</keyword>
<evidence type="ECO:0000256" key="6">
    <source>
        <dbReference type="ARBA" id="ARBA00023136"/>
    </source>
</evidence>
<proteinExistence type="inferred from homology"/>
<gene>
    <name evidence="9" type="ORF">PCOAH_00035620</name>
</gene>
<dbReference type="GeneID" id="30910293"/>